<feature type="region of interest" description="Disordered" evidence="1">
    <location>
        <begin position="427"/>
        <end position="468"/>
    </location>
</feature>
<dbReference type="Proteomes" id="UP000830671">
    <property type="component" value="Chromosome 5"/>
</dbReference>
<dbReference type="EMBL" id="CP019477">
    <property type="protein sequence ID" value="UQC85814.1"/>
    <property type="molecule type" value="Genomic_DNA"/>
</dbReference>
<accession>A0A9Q8SY91</accession>
<dbReference type="KEGG" id="clup:CLUP02_11313"/>
<name>A0A9Q8SY91_9PEZI</name>
<proteinExistence type="predicted"/>
<dbReference type="AlphaFoldDB" id="A0A9Q8SY91"/>
<reference evidence="2" key="1">
    <citation type="journal article" date="2021" name="Mol. Plant Microbe Interact.">
        <title>Complete Genome Sequence of the Plant-Pathogenic Fungus Colletotrichum lupini.</title>
        <authorList>
            <person name="Baroncelli R."/>
            <person name="Pensec F."/>
            <person name="Da Lio D."/>
            <person name="Boufleur T."/>
            <person name="Vicente I."/>
            <person name="Sarrocco S."/>
            <person name="Picot A."/>
            <person name="Baraldi E."/>
            <person name="Sukno S."/>
            <person name="Thon M."/>
            <person name="Le Floch G."/>
        </authorList>
    </citation>
    <scope>NUCLEOTIDE SEQUENCE</scope>
    <source>
        <strain evidence="2">IMI 504893</strain>
    </source>
</reference>
<evidence type="ECO:0000313" key="3">
    <source>
        <dbReference type="Proteomes" id="UP000830671"/>
    </source>
</evidence>
<dbReference type="RefSeq" id="XP_049147426.1">
    <property type="nucleotide sequence ID" value="XM_049290281.1"/>
</dbReference>
<keyword evidence="3" id="KW-1185">Reference proteome</keyword>
<sequence>MCHLKAWECGFWLEEKSSDPDSESYRSFMPGLRQLSNDIKIGLAKVLFGGQPLSPNLGAYEGTRLHAQPGHVIGLRSSESKIVSPANSLYPGDSILPIVVTWHLTNTFGHHSTLRMTLYQIPTESFDEVRTVLTSKLSKICRRSLGFDGTFQVCGGRYQGLAVEANAISVLSLQLVPLAIPWPSLRAVIWAWCLTVEGALRAWRVSTSGSLIKILRATTTAIPNRTVYLCVLGVTRQPSLGGGYRNCERASVMENERPYAYTHTSIKEGGNWSVAYSRLLPDAYNGINFQLPFPDPPPFENPVHSSQVGFVWLFWNVPNMTYKCIPNAITAAIERKLDWRGGTAGVSSRRLLVVGDLVADADAYLIWDFGLRTPRSHPTGRQKHEHEGNLTRSAFPRTKTSGCKICHGRRDENKDLILKLNLSNRADANKNPLVPVPRPCGRTHRHTPRKLDGSSSGCDAMEPQGYEY</sequence>
<feature type="region of interest" description="Disordered" evidence="1">
    <location>
        <begin position="376"/>
        <end position="395"/>
    </location>
</feature>
<evidence type="ECO:0000313" key="2">
    <source>
        <dbReference type="EMBL" id="UQC85814.1"/>
    </source>
</evidence>
<dbReference type="GeneID" id="73345291"/>
<gene>
    <name evidence="2" type="ORF">CLUP02_11313</name>
</gene>
<organism evidence="2 3">
    <name type="scientific">Colletotrichum lupini</name>
    <dbReference type="NCBI Taxonomy" id="145971"/>
    <lineage>
        <taxon>Eukaryota</taxon>
        <taxon>Fungi</taxon>
        <taxon>Dikarya</taxon>
        <taxon>Ascomycota</taxon>
        <taxon>Pezizomycotina</taxon>
        <taxon>Sordariomycetes</taxon>
        <taxon>Hypocreomycetidae</taxon>
        <taxon>Glomerellales</taxon>
        <taxon>Glomerellaceae</taxon>
        <taxon>Colletotrichum</taxon>
        <taxon>Colletotrichum acutatum species complex</taxon>
    </lineage>
</organism>
<protein>
    <submittedName>
        <fullName evidence="2">Uncharacterized protein</fullName>
    </submittedName>
</protein>
<evidence type="ECO:0000256" key="1">
    <source>
        <dbReference type="SAM" id="MobiDB-lite"/>
    </source>
</evidence>